<keyword evidence="2" id="KW-1185">Reference proteome</keyword>
<comment type="caution">
    <text evidence="1">The sequence shown here is derived from an EMBL/GenBank/DDBJ whole genome shotgun (WGS) entry which is preliminary data.</text>
</comment>
<dbReference type="Proteomes" id="UP000445000">
    <property type="component" value="Unassembled WGS sequence"/>
</dbReference>
<evidence type="ECO:0000313" key="2">
    <source>
        <dbReference type="Proteomes" id="UP000445000"/>
    </source>
</evidence>
<gene>
    <name evidence="1" type="ORF">GCM10011487_08050</name>
</gene>
<dbReference type="AlphaFoldDB" id="A0A829Y724"/>
<dbReference type="EMBL" id="BLJN01000001">
    <property type="protein sequence ID" value="GFE78805.1"/>
    <property type="molecule type" value="Genomic_DNA"/>
</dbReference>
<organism evidence="1 2">
    <name type="scientific">Steroidobacter agaridevorans</name>
    <dbReference type="NCBI Taxonomy" id="2695856"/>
    <lineage>
        <taxon>Bacteria</taxon>
        <taxon>Pseudomonadati</taxon>
        <taxon>Pseudomonadota</taxon>
        <taxon>Gammaproteobacteria</taxon>
        <taxon>Steroidobacterales</taxon>
        <taxon>Steroidobacteraceae</taxon>
        <taxon>Steroidobacter</taxon>
    </lineage>
</organism>
<protein>
    <submittedName>
        <fullName evidence="1">Uncharacterized protein</fullName>
    </submittedName>
</protein>
<accession>A0A829Y724</accession>
<sequence>MAASTASLRSGLTFAVPLMMRDTVAIDTPASFATISSVGGESGKAVVARFLALLSARLLIVVQ</sequence>
<evidence type="ECO:0000313" key="1">
    <source>
        <dbReference type="EMBL" id="GFE78805.1"/>
    </source>
</evidence>
<name>A0A829Y724_9GAMM</name>
<reference evidence="2" key="1">
    <citation type="submission" date="2020-01" db="EMBL/GenBank/DDBJ databases">
        <title>'Steroidobacter agaridevorans' sp. nov., agar-degrading bacteria isolated from rhizosphere soils.</title>
        <authorList>
            <person name="Ikenaga M."/>
            <person name="Kataoka M."/>
            <person name="Murouchi A."/>
            <person name="Katsuragi S."/>
            <person name="Sakai M."/>
        </authorList>
    </citation>
    <scope>NUCLEOTIDE SEQUENCE [LARGE SCALE GENOMIC DNA]</scope>
    <source>
        <strain evidence="2">YU21-B</strain>
    </source>
</reference>
<proteinExistence type="predicted"/>